<feature type="transmembrane region" description="Helical" evidence="2">
    <location>
        <begin position="14"/>
        <end position="34"/>
    </location>
</feature>
<feature type="transmembrane region" description="Helical" evidence="2">
    <location>
        <begin position="176"/>
        <end position="201"/>
    </location>
</feature>
<feature type="compositionally biased region" description="Low complexity" evidence="1">
    <location>
        <begin position="310"/>
        <end position="331"/>
    </location>
</feature>
<name>A0A9P1IB69_9PELO</name>
<feature type="region of interest" description="Disordered" evidence="1">
    <location>
        <begin position="301"/>
        <end position="377"/>
    </location>
</feature>
<keyword evidence="4" id="KW-1185">Reference proteome</keyword>
<reference evidence="3" key="1">
    <citation type="submission" date="2022-11" db="EMBL/GenBank/DDBJ databases">
        <authorList>
            <person name="Kikuchi T."/>
        </authorList>
    </citation>
    <scope>NUCLEOTIDE SEQUENCE</scope>
    <source>
        <strain evidence="3">PS1010</strain>
    </source>
</reference>
<dbReference type="OrthoDB" id="5869210at2759"/>
<comment type="caution">
    <text evidence="3">The sequence shown here is derived from an EMBL/GenBank/DDBJ whole genome shotgun (WGS) entry which is preliminary data.</text>
</comment>
<evidence type="ECO:0000313" key="3">
    <source>
        <dbReference type="EMBL" id="CAI5440931.1"/>
    </source>
</evidence>
<accession>A0A9P1IB69</accession>
<evidence type="ECO:0000256" key="1">
    <source>
        <dbReference type="SAM" id="MobiDB-lite"/>
    </source>
</evidence>
<dbReference type="InterPro" id="IPR008952">
    <property type="entry name" value="Tetraspanin_EC2_sf"/>
</dbReference>
<sequence length="377" mass="41792">MGNFALRKGLEDGYFIYPVYSLILSSLFILNSCVMTGRFSLGFDGLFTKVLVEQFLEYEGNREARWFVDTIQTQYTCCGVHSLNDFIDLSAIEGYDDAKSITPQTQIFSKCSSTWEYCAIPLSCCKTSTCTNFGALFDAKVQKNATKIAEQYFHQQGCLTAVSETFWFWKLSTWHIVFLVFVLVLHVAAGFFMQLSVSAYASLVESGLPDSEESFAWILDFGAPRAAEICGLIKPDTHTDSSQNPKNSETQPEAVSKNPGVTQRIAMSKNPETIKSSETQKFGAKILGKLGNTMGKVEENEEQEHFGVSTGTATATGTTTGTETSKPSAKPKTSKKPKKASKLQKKPKKKPKTKKKTAKKPTKKKEKPTKKTKKSKK</sequence>
<dbReference type="SUPFAM" id="SSF48652">
    <property type="entry name" value="Tetraspanin"/>
    <property type="match status" value="1"/>
</dbReference>
<feature type="compositionally biased region" description="Polar residues" evidence="1">
    <location>
        <begin position="270"/>
        <end position="280"/>
    </location>
</feature>
<evidence type="ECO:0000313" key="4">
    <source>
        <dbReference type="Proteomes" id="UP001152747"/>
    </source>
</evidence>
<feature type="region of interest" description="Disordered" evidence="1">
    <location>
        <begin position="235"/>
        <end position="280"/>
    </location>
</feature>
<evidence type="ECO:0000256" key="2">
    <source>
        <dbReference type="SAM" id="Phobius"/>
    </source>
</evidence>
<evidence type="ECO:0008006" key="5">
    <source>
        <dbReference type="Google" id="ProtNLM"/>
    </source>
</evidence>
<dbReference type="Proteomes" id="UP001152747">
    <property type="component" value="Unassembled WGS sequence"/>
</dbReference>
<protein>
    <recommendedName>
        <fullName evidence="5">Tetraspanin</fullName>
    </recommendedName>
</protein>
<feature type="compositionally biased region" description="Polar residues" evidence="1">
    <location>
        <begin position="240"/>
        <end position="253"/>
    </location>
</feature>
<keyword evidence="2" id="KW-0472">Membrane</keyword>
<keyword evidence="2" id="KW-1133">Transmembrane helix</keyword>
<feature type="compositionally biased region" description="Basic residues" evidence="1">
    <location>
        <begin position="332"/>
        <end position="377"/>
    </location>
</feature>
<dbReference type="Gene3D" id="1.10.1450.10">
    <property type="entry name" value="Tetraspanin"/>
    <property type="match status" value="1"/>
</dbReference>
<dbReference type="GO" id="GO:0016020">
    <property type="term" value="C:membrane"/>
    <property type="evidence" value="ECO:0007669"/>
    <property type="project" value="InterPro"/>
</dbReference>
<organism evidence="3 4">
    <name type="scientific">Caenorhabditis angaria</name>
    <dbReference type="NCBI Taxonomy" id="860376"/>
    <lineage>
        <taxon>Eukaryota</taxon>
        <taxon>Metazoa</taxon>
        <taxon>Ecdysozoa</taxon>
        <taxon>Nematoda</taxon>
        <taxon>Chromadorea</taxon>
        <taxon>Rhabditida</taxon>
        <taxon>Rhabditina</taxon>
        <taxon>Rhabditomorpha</taxon>
        <taxon>Rhabditoidea</taxon>
        <taxon>Rhabditidae</taxon>
        <taxon>Peloderinae</taxon>
        <taxon>Caenorhabditis</taxon>
    </lineage>
</organism>
<dbReference type="EMBL" id="CANHGI010000002">
    <property type="protein sequence ID" value="CAI5440931.1"/>
    <property type="molecule type" value="Genomic_DNA"/>
</dbReference>
<keyword evidence="2" id="KW-0812">Transmembrane</keyword>
<proteinExistence type="predicted"/>
<dbReference type="AlphaFoldDB" id="A0A9P1IB69"/>
<gene>
    <name evidence="3" type="ORF">CAMP_LOCUS3568</name>
</gene>